<geneLocation type="plasmid" evidence="3">
    <name>pucclbbs449_a</name>
</geneLocation>
<geneLocation type="plasmid" evidence="1">
    <name>pLB925A04</name>
</geneLocation>
<accession>C0SQR9</accession>
<dbReference type="Proteomes" id="UP000307074">
    <property type="component" value="Plasmid pUCCLBBS449_A"/>
</dbReference>
<dbReference type="AlphaFoldDB" id="C0SQR9"/>
<reference evidence="2 3" key="2">
    <citation type="submission" date="2018-07" db="EMBL/GenBank/DDBJ databases">
        <authorList>
            <person name="Feyereisen M."/>
        </authorList>
    </citation>
    <scope>NUCLEOTIDE SEQUENCE [LARGE SCALE GENOMIC DNA]</scope>
    <source>
        <strain evidence="2 3">UCCLBBS449</strain>
        <plasmid evidence="3">pucclbbs449_a</plasmid>
        <plasmid evidence="2">pUCCLBBS449_A</plasmid>
    </source>
</reference>
<evidence type="ECO:0000313" key="3">
    <source>
        <dbReference type="Proteomes" id="UP000307074"/>
    </source>
</evidence>
<dbReference type="EMBL" id="CP031199">
    <property type="protein sequence ID" value="QCZ54422.1"/>
    <property type="molecule type" value="Genomic_DNA"/>
</dbReference>
<dbReference type="EMBL" id="AB370337">
    <property type="protein sequence ID" value="BAH56451.1"/>
    <property type="molecule type" value="Genomic_DNA"/>
</dbReference>
<reference evidence="1" key="1">
    <citation type="journal article" date="2009" name="Microbiology">
        <title>Characterization of four plasmids harboured in a Lactobacillus brevis strain encoding a novel bacteriocin, brevicin 925A, and construction of a shuttle vector for lactic acid bacteria and Escherichia coli.</title>
        <authorList>
            <person name="Wada T."/>
            <person name="Noda M."/>
            <person name="Kashiwabara F."/>
            <person name="Jeon H.J."/>
            <person name="Shirakawa A."/>
            <person name="Yabu H."/>
            <person name="Matoba Y."/>
            <person name="Kumagai T."/>
            <person name="Sugiyama M."/>
        </authorList>
    </citation>
    <scope>NUCLEOTIDE SEQUENCE</scope>
    <source>
        <strain evidence="1">925A</strain>
        <plasmid evidence="1">pLB925A04</plasmid>
    </source>
</reference>
<protein>
    <submittedName>
        <fullName evidence="1">Uncharacterized protein</fullName>
    </submittedName>
</protein>
<organism evidence="1">
    <name type="scientific">Levilactobacillus brevis</name>
    <name type="common">Lactobacillus brevis</name>
    <dbReference type="NCBI Taxonomy" id="1580"/>
    <lineage>
        <taxon>Bacteria</taxon>
        <taxon>Bacillati</taxon>
        <taxon>Bacillota</taxon>
        <taxon>Bacilli</taxon>
        <taxon>Lactobacillales</taxon>
        <taxon>Lactobacillaceae</taxon>
        <taxon>Levilactobacillus</taxon>
    </lineage>
</organism>
<geneLocation type="plasmid" evidence="2">
    <name>pUCCLBBS449_A</name>
</geneLocation>
<evidence type="ECO:0000313" key="2">
    <source>
        <dbReference type="EMBL" id="QCZ54422.1"/>
    </source>
</evidence>
<proteinExistence type="predicted"/>
<keyword evidence="1" id="KW-0614">Plasmid</keyword>
<name>C0SQR9_LEVBR</name>
<sequence length="411" mass="46748">MLEQLYHGSPKEFTSFKLPGVNEVTNGKEMGFGVYLTNDYARACRYANDGYVYDVALSQNAENSRVVYADRLSLLQSEVTQLVEGIAKSQIEEDEYPYILSDWAEPTSETEIDSGNHAIAEQIAQNARESSNSDLDVINDLYNQCGGDESAARLLQPRLNDLGVHFAVRDFDDGEVANSREYIIFDPNDLRIERTHEVSKYTIPEYTKYVEDNARLLPRFNAKKIKELDDLLTVEQRRSVYSDDEVKAAGLQPNEKEALVVLTSNNGRQKPMYSLESFKNYPLHGQTQDFRLSAEKRLNAQFNSGNLGGLLTKAICDNKLSTKYPDTLRDSIEQASYYAVSCVLSDRNKHFEPVNNRFGDKSDLTKNEAQKLKQGISDYSQILLQSIQKQQTQRRQQTKVVPKNRTFNPSR</sequence>
<evidence type="ECO:0000313" key="1">
    <source>
        <dbReference type="EMBL" id="BAH56451.1"/>
    </source>
</evidence>
<dbReference type="RefSeq" id="WP_012695432.1">
    <property type="nucleotide sequence ID" value="NZ_CP031199.1"/>
</dbReference>
<dbReference type="PATRIC" id="fig|1580.52.peg.2717"/>
<gene>
    <name evidence="2" type="ORF">UCCLBBS449_pA0016</name>
</gene>